<evidence type="ECO:0000256" key="1">
    <source>
        <dbReference type="SAM" id="MobiDB-lite"/>
    </source>
</evidence>
<keyword evidence="3" id="KW-1185">Reference proteome</keyword>
<dbReference type="Proteomes" id="UP001054837">
    <property type="component" value="Unassembled WGS sequence"/>
</dbReference>
<organism evidence="2 3">
    <name type="scientific">Caerostris darwini</name>
    <dbReference type="NCBI Taxonomy" id="1538125"/>
    <lineage>
        <taxon>Eukaryota</taxon>
        <taxon>Metazoa</taxon>
        <taxon>Ecdysozoa</taxon>
        <taxon>Arthropoda</taxon>
        <taxon>Chelicerata</taxon>
        <taxon>Arachnida</taxon>
        <taxon>Araneae</taxon>
        <taxon>Araneomorphae</taxon>
        <taxon>Entelegynae</taxon>
        <taxon>Araneoidea</taxon>
        <taxon>Araneidae</taxon>
        <taxon>Caerostris</taxon>
    </lineage>
</organism>
<reference evidence="2 3" key="1">
    <citation type="submission" date="2021-06" db="EMBL/GenBank/DDBJ databases">
        <title>Caerostris darwini draft genome.</title>
        <authorList>
            <person name="Kono N."/>
            <person name="Arakawa K."/>
        </authorList>
    </citation>
    <scope>NUCLEOTIDE SEQUENCE [LARGE SCALE GENOMIC DNA]</scope>
</reference>
<protein>
    <submittedName>
        <fullName evidence="2">Uncharacterized protein</fullName>
    </submittedName>
</protein>
<gene>
    <name evidence="2" type="ORF">CDAR_95181</name>
</gene>
<comment type="caution">
    <text evidence="2">The sequence shown here is derived from an EMBL/GenBank/DDBJ whole genome shotgun (WGS) entry which is preliminary data.</text>
</comment>
<evidence type="ECO:0000313" key="2">
    <source>
        <dbReference type="EMBL" id="GIX97052.1"/>
    </source>
</evidence>
<evidence type="ECO:0000313" key="3">
    <source>
        <dbReference type="Proteomes" id="UP001054837"/>
    </source>
</evidence>
<dbReference type="AlphaFoldDB" id="A0AAV4PHU0"/>
<sequence>MECTDPFENPTSSPSSSRRKSRTDNAILPVTCTISFIKPLKTGHPKLHWISGVGLIVQPSYFGRRGVGVLQTITNLSHLALRNRFAQPPLFVLKQVISVRGRLRTRRKVGGSESLAPNPLPLSQERGVCTQRIDASRIENVLLGCRFDTRRRTCLVHVAEMMKLYGSSNDVTRNNELPQHRFSTL</sequence>
<dbReference type="EMBL" id="BPLQ01003002">
    <property type="protein sequence ID" value="GIX97052.1"/>
    <property type="molecule type" value="Genomic_DNA"/>
</dbReference>
<feature type="region of interest" description="Disordered" evidence="1">
    <location>
        <begin position="1"/>
        <end position="22"/>
    </location>
</feature>
<name>A0AAV4PHU0_9ARAC</name>
<accession>A0AAV4PHU0</accession>
<proteinExistence type="predicted"/>